<feature type="transmembrane region" description="Helical" evidence="2">
    <location>
        <begin position="6"/>
        <end position="30"/>
    </location>
</feature>
<feature type="transmembrane region" description="Helical" evidence="2">
    <location>
        <begin position="42"/>
        <end position="60"/>
    </location>
</feature>
<feature type="transmembrane region" description="Helical" evidence="2">
    <location>
        <begin position="114"/>
        <end position="137"/>
    </location>
</feature>
<dbReference type="Pfam" id="PF00905">
    <property type="entry name" value="Transpeptidase"/>
    <property type="match status" value="1"/>
</dbReference>
<gene>
    <name evidence="5" type="ORF">CWO92_07910</name>
</gene>
<dbReference type="AlphaFoldDB" id="A0A2N3LLY4"/>
<evidence type="ECO:0000259" key="4">
    <source>
        <dbReference type="Pfam" id="PF05569"/>
    </source>
</evidence>
<sequence>MMDAVILRFLLSTVVVSLLILAILATKKLFHSHMSKQTHYKIWLFLFMPLISFIFPWDFLRCGEMLQYLKSFLFMKSDTTLNHENLGKLDVSHSSNNDILHNFTISANKSTPDIFYLPFMAFWIIGIAIFIGVTIYANYKVQQIKKSAVTIKDEQINELLEKCKAVVGVKRKIILQESSLISSPITLGIMQPYIFLPTKTKVEFSLKDLKYVFLHELSHQKSKDIVTNYAMWLFQIIYWFNPLTWLALKRMRIDRELACDVAVLNLLDERGYIEYGYTIIQFADKKHNHAFGQFSSGIGGTKKQLKQRIQSIANYSGDSHVLKWKGKIIYTILGIVMLFLTSLSSAIASTDNVYHLKEKNVKYEDLSAYFNGYRGSFVLYDATEKQYQIFNRKLSEQRISPDSTYKIYSGLFALETNVISPNNNEQKWDGTIYPFKKWNENQTITTALGNSVNWYFQNLDNKVGKKQLQYYFHKIKYGNEDLSGGIDNYWLESSLKISPIEQVQLLSKLDNNAFGFNKANVRTIKKAIFIKGQKQKQLYGKTGTGTVNGKDINGWFIGFVKKDNNTYYFAINIQNNNGKANGAKAADIAKQILHEKHIF</sequence>
<evidence type="ECO:0000256" key="2">
    <source>
        <dbReference type="SAM" id="Phobius"/>
    </source>
</evidence>
<comment type="caution">
    <text evidence="5">The sequence shown here is derived from an EMBL/GenBank/DDBJ whole genome shotgun (WGS) entry which is preliminary data.</text>
</comment>
<dbReference type="Gene3D" id="3.40.710.10">
    <property type="entry name" value="DD-peptidase/beta-lactamase superfamily"/>
    <property type="match status" value="1"/>
</dbReference>
<reference evidence="5 6" key="1">
    <citation type="submission" date="2017-11" db="EMBL/GenBank/DDBJ databases">
        <title>Bacillus camelliae sp. nov., isolated from pu'er tea.</title>
        <authorList>
            <person name="Niu L."/>
        </authorList>
    </citation>
    <scope>NUCLEOTIDE SEQUENCE [LARGE SCALE GENOMIC DNA]</scope>
    <source>
        <strain evidence="5 6">7578-1</strain>
    </source>
</reference>
<dbReference type="NCBIfam" id="NF000326">
    <property type="entry name" value="blaR1_generic"/>
    <property type="match status" value="1"/>
</dbReference>
<feature type="transmembrane region" description="Helical" evidence="2">
    <location>
        <begin position="179"/>
        <end position="196"/>
    </location>
</feature>
<dbReference type="PANTHER" id="PTHR34978">
    <property type="entry name" value="POSSIBLE SENSOR-TRANSDUCER PROTEIN BLAR"/>
    <property type="match status" value="1"/>
</dbReference>
<organism evidence="5 6">
    <name type="scientific">Heyndrickxia camelliae</name>
    <dbReference type="NCBI Taxonomy" id="1707093"/>
    <lineage>
        <taxon>Bacteria</taxon>
        <taxon>Bacillati</taxon>
        <taxon>Bacillota</taxon>
        <taxon>Bacilli</taxon>
        <taxon>Bacillales</taxon>
        <taxon>Bacillaceae</taxon>
        <taxon>Heyndrickxia</taxon>
    </lineage>
</organism>
<dbReference type="OrthoDB" id="9762883at2"/>
<evidence type="ECO:0000313" key="5">
    <source>
        <dbReference type="EMBL" id="PKR85626.1"/>
    </source>
</evidence>
<dbReference type="Pfam" id="PF05569">
    <property type="entry name" value="Peptidase_M56"/>
    <property type="match status" value="1"/>
</dbReference>
<name>A0A2N3LLY4_9BACI</name>
<evidence type="ECO:0000313" key="6">
    <source>
        <dbReference type="Proteomes" id="UP000233440"/>
    </source>
</evidence>
<evidence type="ECO:0000259" key="3">
    <source>
        <dbReference type="Pfam" id="PF00905"/>
    </source>
</evidence>
<evidence type="ECO:0000256" key="1">
    <source>
        <dbReference type="ARBA" id="ARBA00011075"/>
    </source>
</evidence>
<dbReference type="InterPro" id="IPR052173">
    <property type="entry name" value="Beta-lactam_resp_regulator"/>
</dbReference>
<proteinExistence type="inferred from homology"/>
<dbReference type="InterPro" id="IPR001460">
    <property type="entry name" value="PCN-bd_Tpept"/>
</dbReference>
<feature type="transmembrane region" description="Helical" evidence="2">
    <location>
        <begin position="229"/>
        <end position="248"/>
    </location>
</feature>
<dbReference type="PANTHER" id="PTHR34978:SF3">
    <property type="entry name" value="SLR0241 PROTEIN"/>
    <property type="match status" value="1"/>
</dbReference>
<feature type="domain" description="Peptidase M56" evidence="4">
    <location>
        <begin position="9"/>
        <end position="312"/>
    </location>
</feature>
<keyword evidence="6" id="KW-1185">Reference proteome</keyword>
<keyword evidence="2" id="KW-1133">Transmembrane helix</keyword>
<protein>
    <submittedName>
        <fullName evidence="5">BlaR1 family beta-lactam sensor/signal transducer</fullName>
    </submittedName>
</protein>
<keyword evidence="2" id="KW-0472">Membrane</keyword>
<dbReference type="GO" id="GO:0008658">
    <property type="term" value="F:penicillin binding"/>
    <property type="evidence" value="ECO:0007669"/>
    <property type="project" value="InterPro"/>
</dbReference>
<dbReference type="InterPro" id="IPR008756">
    <property type="entry name" value="Peptidase_M56"/>
</dbReference>
<dbReference type="InterPro" id="IPR012338">
    <property type="entry name" value="Beta-lactam/transpept-like"/>
</dbReference>
<dbReference type="EMBL" id="PIQO01000004">
    <property type="protein sequence ID" value="PKR85626.1"/>
    <property type="molecule type" value="Genomic_DNA"/>
</dbReference>
<dbReference type="SUPFAM" id="SSF56601">
    <property type="entry name" value="beta-lactamase/transpeptidase-like"/>
    <property type="match status" value="1"/>
</dbReference>
<dbReference type="CDD" id="cd07341">
    <property type="entry name" value="M56_BlaR1_MecR1_like"/>
    <property type="match status" value="1"/>
</dbReference>
<feature type="transmembrane region" description="Helical" evidence="2">
    <location>
        <begin position="328"/>
        <end position="348"/>
    </location>
</feature>
<dbReference type="Proteomes" id="UP000233440">
    <property type="component" value="Unassembled WGS sequence"/>
</dbReference>
<keyword evidence="2" id="KW-0812">Transmembrane</keyword>
<feature type="domain" description="Penicillin-binding protein transpeptidase" evidence="3">
    <location>
        <begin position="385"/>
        <end position="593"/>
    </location>
</feature>
<comment type="similarity">
    <text evidence="1">Belongs to the peptidase M56 family.</text>
</comment>
<accession>A0A2N3LLY4</accession>